<comment type="caution">
    <text evidence="4">The sequence shown here is derived from an EMBL/GenBank/DDBJ whole genome shotgun (WGS) entry which is preliminary data.</text>
</comment>
<dbReference type="Gene3D" id="3.30.370.10">
    <property type="entry name" value="Barstar-like"/>
    <property type="match status" value="1"/>
</dbReference>
<dbReference type="AlphaFoldDB" id="A0ABD7V518"/>
<evidence type="ECO:0000313" key="4">
    <source>
        <dbReference type="EMBL" id="VFA89448.1"/>
    </source>
</evidence>
<dbReference type="Proteomes" id="UP000360750">
    <property type="component" value="Unassembled WGS sequence"/>
</dbReference>
<feature type="region of interest" description="Disordered" evidence="2">
    <location>
        <begin position="1"/>
        <end position="37"/>
    </location>
</feature>
<evidence type="ECO:0000256" key="1">
    <source>
        <dbReference type="ARBA" id="ARBA00006845"/>
    </source>
</evidence>
<dbReference type="SUPFAM" id="SSF52038">
    <property type="entry name" value="Barstar-related"/>
    <property type="match status" value="1"/>
</dbReference>
<reference evidence="4 5" key="1">
    <citation type="submission" date="2019-02" db="EMBL/GenBank/DDBJ databases">
        <authorList>
            <consortium name="Pathogen Informatics"/>
        </authorList>
    </citation>
    <scope>NUCLEOTIDE SEQUENCE [LARGE SCALE GENOMIC DNA]</scope>
    <source>
        <strain evidence="4 5">3012STDY6756503</strain>
    </source>
</reference>
<feature type="compositionally biased region" description="Low complexity" evidence="2">
    <location>
        <begin position="24"/>
        <end position="37"/>
    </location>
</feature>
<gene>
    <name evidence="4" type="ORF">NCTC8139_03014</name>
</gene>
<name>A0ABD7V518_9ACTN</name>
<dbReference type="GeneID" id="60751001"/>
<dbReference type="Pfam" id="PF01337">
    <property type="entry name" value="Barstar"/>
    <property type="match status" value="1"/>
</dbReference>
<feature type="compositionally biased region" description="Basic and acidic residues" evidence="2">
    <location>
        <begin position="1"/>
        <end position="10"/>
    </location>
</feature>
<feature type="domain" description="Barstar (barnase inhibitor)" evidence="3">
    <location>
        <begin position="63"/>
        <end position="162"/>
    </location>
</feature>
<evidence type="ECO:0000256" key="2">
    <source>
        <dbReference type="SAM" id="MobiDB-lite"/>
    </source>
</evidence>
<comment type="similarity">
    <text evidence="1">Belongs to the barstar family.</text>
</comment>
<accession>A0ABD7V518</accession>
<evidence type="ECO:0000259" key="3">
    <source>
        <dbReference type="Pfam" id="PF01337"/>
    </source>
</evidence>
<dbReference type="InterPro" id="IPR035905">
    <property type="entry name" value="Barstar-like_sf"/>
</dbReference>
<dbReference type="RefSeq" id="WP_131734761.1">
    <property type="nucleotide sequence ID" value="NZ_CAACYD010000007.1"/>
</dbReference>
<organism evidence="4 5">
    <name type="scientific">Gordonia paraffinivorans</name>
    <dbReference type="NCBI Taxonomy" id="175628"/>
    <lineage>
        <taxon>Bacteria</taxon>
        <taxon>Bacillati</taxon>
        <taxon>Actinomycetota</taxon>
        <taxon>Actinomycetes</taxon>
        <taxon>Mycobacteriales</taxon>
        <taxon>Gordoniaceae</taxon>
        <taxon>Gordonia</taxon>
    </lineage>
</organism>
<dbReference type="InterPro" id="IPR000468">
    <property type="entry name" value="Barstar"/>
</dbReference>
<dbReference type="EMBL" id="CAACYD010000007">
    <property type="protein sequence ID" value="VFA89448.1"/>
    <property type="molecule type" value="Genomic_DNA"/>
</dbReference>
<sequence length="196" mass="20896">MTESHPHEPSSHASSSPESDHAGPDAALPAPDLQGFLDAASSGGTAVAVTTATELPDLGPSVRVRTVSGTTATTLGGLYSSFARVWGFPDHFGRNKDAFDDCMRDLDTPDTQGRAPGIVVVHITQAHRLLDDDRPGFDWFADSVGFYRDHYRDAGHGFAVILSTSASRLAEVRSRWQRAGVAITDLVTETSTGDDD</sequence>
<protein>
    <submittedName>
        <fullName evidence="4">Barstar (Barnase inhibitor)</fullName>
    </submittedName>
</protein>
<proteinExistence type="inferred from homology"/>
<evidence type="ECO:0000313" key="5">
    <source>
        <dbReference type="Proteomes" id="UP000360750"/>
    </source>
</evidence>